<keyword evidence="6" id="KW-1185">Reference proteome</keyword>
<dbReference type="InterPro" id="IPR054542">
    <property type="entry name" value="Cys_met_metab_PP"/>
</dbReference>
<dbReference type="Gene3D" id="3.90.1150.10">
    <property type="entry name" value="Aspartate Aminotransferase, domain 1"/>
    <property type="match status" value="1"/>
</dbReference>
<dbReference type="PANTHER" id="PTHR11808:SF80">
    <property type="entry name" value="CYSTATHIONINE GAMMA-LYASE"/>
    <property type="match status" value="1"/>
</dbReference>
<dbReference type="UniPathway" id="UPA00136">
    <property type="reaction ID" value="UER00202"/>
</dbReference>
<dbReference type="PANTHER" id="PTHR11808">
    <property type="entry name" value="TRANS-SULFURATION ENZYME FAMILY MEMBER"/>
    <property type="match status" value="1"/>
</dbReference>
<evidence type="ECO:0000256" key="2">
    <source>
        <dbReference type="ARBA" id="ARBA00022898"/>
    </source>
</evidence>
<dbReference type="Pfam" id="PF01053">
    <property type="entry name" value="Cys_Met_Meta_PP"/>
    <property type="match status" value="1"/>
</dbReference>
<evidence type="ECO:0000313" key="6">
    <source>
        <dbReference type="Proteomes" id="UP000245119"/>
    </source>
</evidence>
<accession>A0A2T7NHN8</accession>
<protein>
    <submittedName>
        <fullName evidence="5">Uncharacterized protein</fullName>
    </submittedName>
</protein>
<gene>
    <name evidence="5" type="ORF">C0Q70_18848</name>
</gene>
<evidence type="ECO:0000313" key="5">
    <source>
        <dbReference type="EMBL" id="PVD20690.1"/>
    </source>
</evidence>
<dbReference type="GO" id="GO:0019346">
    <property type="term" value="P:transsulfuration"/>
    <property type="evidence" value="ECO:0007669"/>
    <property type="project" value="InterPro"/>
</dbReference>
<proteinExistence type="inferred from homology"/>
<dbReference type="CDD" id="cd00614">
    <property type="entry name" value="CGS_like"/>
    <property type="match status" value="1"/>
</dbReference>
<dbReference type="SUPFAM" id="SSF53383">
    <property type="entry name" value="PLP-dependent transferases"/>
    <property type="match status" value="1"/>
</dbReference>
<dbReference type="GO" id="GO:0019344">
    <property type="term" value="P:cysteine biosynthetic process"/>
    <property type="evidence" value="ECO:0007669"/>
    <property type="project" value="UniProtKB-UniPathway"/>
</dbReference>
<comment type="caution">
    <text evidence="5">The sequence shown here is derived from an EMBL/GenBank/DDBJ whole genome shotgun (WGS) entry which is preliminary data.</text>
</comment>
<dbReference type="PROSITE" id="PS00868">
    <property type="entry name" value="CYS_MET_METAB_PP"/>
    <property type="match status" value="1"/>
</dbReference>
<reference evidence="5 6" key="1">
    <citation type="submission" date="2018-04" db="EMBL/GenBank/DDBJ databases">
        <title>The genome of golden apple snail Pomacea canaliculata provides insight into stress tolerance and invasive adaptation.</title>
        <authorList>
            <person name="Liu C."/>
            <person name="Liu B."/>
            <person name="Ren Y."/>
            <person name="Zhang Y."/>
            <person name="Wang H."/>
            <person name="Li S."/>
            <person name="Jiang F."/>
            <person name="Yin L."/>
            <person name="Zhang G."/>
            <person name="Qian W."/>
            <person name="Fan W."/>
        </authorList>
    </citation>
    <scope>NUCLEOTIDE SEQUENCE [LARGE SCALE GENOMIC DNA]</scope>
    <source>
        <strain evidence="5">SZHN2017</strain>
        <tissue evidence="5">Muscle</tissue>
    </source>
</reference>
<evidence type="ECO:0000256" key="3">
    <source>
        <dbReference type="PIRSR" id="PIRSR001434-2"/>
    </source>
</evidence>
<dbReference type="GO" id="GO:0030170">
    <property type="term" value="F:pyridoxal phosphate binding"/>
    <property type="evidence" value="ECO:0007669"/>
    <property type="project" value="InterPro"/>
</dbReference>
<dbReference type="PIRSF" id="PIRSF001434">
    <property type="entry name" value="CGS"/>
    <property type="match status" value="1"/>
</dbReference>
<keyword evidence="2 3" id="KW-0663">Pyridoxal phosphate</keyword>
<sequence length="421" mass="46082">MKNDHLRHLGLSDTFPKYCNIYSKRKTPAQSTLEEKVHGLSLQDVSLDTAAVSARLHFQGTVTYPLVPPVYHSSTYVLDKVEDFLGALQDGGAVYSRLSNFTNDSVECAINALEQGAGSLVFSSGMGAISAIFFAFLKAGDHVVCQNPVYSGTMDLLKMFASNFNVEVSWVKAGCSVDEYRKLVRKNTRMLFGETPCNPEMSILDLKEFGELGRSLDNVLTVVDGTFASPYLQQILKFGIDISVHSCTKYMGGHSDLIAGCLTTRTMDQWRLLKKLQTSMGACLSPHDGSLLLRGLKTLPLRMKKHSENAQKVAEFLENHPKVLRVRYPGLVSHPGHEVAKRQMTAFGGMIMADVAGGVAGGKAFAENLRVAKLAVSLGGVETILEHAYSMSHGPYLLSEEEIKEAGITLGMLRISRILRT</sequence>
<dbReference type="InterPro" id="IPR000277">
    <property type="entry name" value="Cys/Met-Metab_PyrdxlP-dep_enz"/>
</dbReference>
<dbReference type="STRING" id="400727.A0A2T7NHN8"/>
<feature type="modified residue" description="N6-(pyridoxal phosphate)lysine" evidence="3">
    <location>
        <position position="249"/>
    </location>
</feature>
<dbReference type="GO" id="GO:0016846">
    <property type="term" value="F:carbon-sulfur lyase activity"/>
    <property type="evidence" value="ECO:0007669"/>
    <property type="project" value="TreeGrafter"/>
</dbReference>
<comment type="cofactor">
    <cofactor evidence="1 4">
        <name>pyridoxal 5'-phosphate</name>
        <dbReference type="ChEBI" id="CHEBI:597326"/>
    </cofactor>
</comment>
<dbReference type="InterPro" id="IPR015422">
    <property type="entry name" value="PyrdxlP-dep_Trfase_small"/>
</dbReference>
<dbReference type="GO" id="GO:0005737">
    <property type="term" value="C:cytoplasm"/>
    <property type="evidence" value="ECO:0007669"/>
    <property type="project" value="TreeGrafter"/>
</dbReference>
<dbReference type="Gene3D" id="3.40.640.10">
    <property type="entry name" value="Type I PLP-dependent aspartate aminotransferase-like (Major domain)"/>
    <property type="match status" value="1"/>
</dbReference>
<dbReference type="EMBL" id="PZQS01000012">
    <property type="protein sequence ID" value="PVD20690.1"/>
    <property type="molecule type" value="Genomic_DNA"/>
</dbReference>
<dbReference type="InterPro" id="IPR015421">
    <property type="entry name" value="PyrdxlP-dep_Trfase_major"/>
</dbReference>
<dbReference type="OrthoDB" id="3512640at2759"/>
<comment type="similarity">
    <text evidence="4">Belongs to the trans-sulfuration enzymes family.</text>
</comment>
<dbReference type="Proteomes" id="UP000245119">
    <property type="component" value="Linkage Group LG12"/>
</dbReference>
<evidence type="ECO:0000256" key="1">
    <source>
        <dbReference type="ARBA" id="ARBA00001933"/>
    </source>
</evidence>
<name>A0A2T7NHN8_POMCA</name>
<organism evidence="5 6">
    <name type="scientific">Pomacea canaliculata</name>
    <name type="common">Golden apple snail</name>
    <dbReference type="NCBI Taxonomy" id="400727"/>
    <lineage>
        <taxon>Eukaryota</taxon>
        <taxon>Metazoa</taxon>
        <taxon>Spiralia</taxon>
        <taxon>Lophotrochozoa</taxon>
        <taxon>Mollusca</taxon>
        <taxon>Gastropoda</taxon>
        <taxon>Caenogastropoda</taxon>
        <taxon>Architaenioglossa</taxon>
        <taxon>Ampullarioidea</taxon>
        <taxon>Ampullariidae</taxon>
        <taxon>Pomacea</taxon>
    </lineage>
</organism>
<dbReference type="AlphaFoldDB" id="A0A2T7NHN8"/>
<evidence type="ECO:0000256" key="4">
    <source>
        <dbReference type="RuleBase" id="RU362118"/>
    </source>
</evidence>
<dbReference type="InterPro" id="IPR015424">
    <property type="entry name" value="PyrdxlP-dep_Trfase"/>
</dbReference>
<dbReference type="FunFam" id="3.40.640.10:FF:000046">
    <property type="entry name" value="Cystathionine gamma-lyase"/>
    <property type="match status" value="1"/>
</dbReference>